<dbReference type="Pfam" id="PF00498">
    <property type="entry name" value="FHA"/>
    <property type="match status" value="1"/>
</dbReference>
<protein>
    <recommendedName>
        <fullName evidence="1">FHA domain-containing protein</fullName>
    </recommendedName>
</protein>
<proteinExistence type="predicted"/>
<reference evidence="2" key="1">
    <citation type="submission" date="2023-07" db="EMBL/GenBank/DDBJ databases">
        <title>Genomic Encyclopedia of Type Strains, Phase IV (KMG-IV): sequencing the most valuable type-strain genomes for metagenomic binning, comparative biology and taxonomic classification.</title>
        <authorList>
            <person name="Goeker M."/>
        </authorList>
    </citation>
    <scope>NUCLEOTIDE SEQUENCE</scope>
    <source>
        <strain evidence="2">DSM 26174</strain>
    </source>
</reference>
<dbReference type="PROSITE" id="PS50006">
    <property type="entry name" value="FHA_DOMAIN"/>
    <property type="match status" value="1"/>
</dbReference>
<dbReference type="AlphaFoldDB" id="A0AAE4BSM2"/>
<evidence type="ECO:0000259" key="1">
    <source>
        <dbReference type="PROSITE" id="PS50006"/>
    </source>
</evidence>
<sequence length="324" mass="38158">MAFIKNQKTGKKHVLNYQHAIGRSKSNHLYIPLLDISRLHATIFWQLGRWFLKDHSRNGTLVDFHLIHHSVCALNKDSLIQFGGNDDTVWELCDSERPTSYILSNEDDDSFYDLGEGMLFPDSENPVCSFFRSKNSKWMLDNGDMTFEIAHKQILKIGGKEWLFFENDPLNETVVNVEIFGSILFFFKLSTDEENVDLKLRYNEWVCDLGDRVHNHLLLVLARKREKDKLKKLRVEEQGWIKNEELTVLLTKELQKDVDIYYLNILVYRIRRQLARIKPYGHILSEIIERKKGKIRIKEISYFEGKDDAWSQEFVSTKVQLISE</sequence>
<dbReference type="RefSeq" id="WP_309938513.1">
    <property type="nucleotide sequence ID" value="NZ_AP025305.1"/>
</dbReference>
<dbReference type="SMART" id="SM00240">
    <property type="entry name" value="FHA"/>
    <property type="match status" value="1"/>
</dbReference>
<dbReference type="EMBL" id="JAVDQD010000002">
    <property type="protein sequence ID" value="MDR6239005.1"/>
    <property type="molecule type" value="Genomic_DNA"/>
</dbReference>
<dbReference type="CDD" id="cd00060">
    <property type="entry name" value="FHA"/>
    <property type="match status" value="1"/>
</dbReference>
<name>A0AAE4BSM2_9BACT</name>
<gene>
    <name evidence="2" type="ORF">HNQ88_002042</name>
</gene>
<feature type="domain" description="FHA" evidence="1">
    <location>
        <begin position="19"/>
        <end position="67"/>
    </location>
</feature>
<comment type="caution">
    <text evidence="2">The sequence shown here is derived from an EMBL/GenBank/DDBJ whole genome shotgun (WGS) entry which is preliminary data.</text>
</comment>
<dbReference type="SUPFAM" id="SSF49879">
    <property type="entry name" value="SMAD/FHA domain"/>
    <property type="match status" value="1"/>
</dbReference>
<dbReference type="InterPro" id="IPR000253">
    <property type="entry name" value="FHA_dom"/>
</dbReference>
<evidence type="ECO:0000313" key="2">
    <source>
        <dbReference type="EMBL" id="MDR6239005.1"/>
    </source>
</evidence>
<organism evidence="2 3">
    <name type="scientific">Aureibacter tunicatorum</name>
    <dbReference type="NCBI Taxonomy" id="866807"/>
    <lineage>
        <taxon>Bacteria</taxon>
        <taxon>Pseudomonadati</taxon>
        <taxon>Bacteroidota</taxon>
        <taxon>Cytophagia</taxon>
        <taxon>Cytophagales</taxon>
        <taxon>Persicobacteraceae</taxon>
        <taxon>Aureibacter</taxon>
    </lineage>
</organism>
<dbReference type="Proteomes" id="UP001185092">
    <property type="component" value="Unassembled WGS sequence"/>
</dbReference>
<evidence type="ECO:0000313" key="3">
    <source>
        <dbReference type="Proteomes" id="UP001185092"/>
    </source>
</evidence>
<dbReference type="InterPro" id="IPR008984">
    <property type="entry name" value="SMAD_FHA_dom_sf"/>
</dbReference>
<accession>A0AAE4BSM2</accession>
<keyword evidence="3" id="KW-1185">Reference proteome</keyword>
<dbReference type="Gene3D" id="2.60.200.20">
    <property type="match status" value="1"/>
</dbReference>